<keyword evidence="3" id="KW-0812">Transmembrane</keyword>
<dbReference type="OrthoDB" id="6730379at2759"/>
<name>A0A9N9YM04_9HYPO</name>
<dbReference type="PANTHER" id="PTHR43791">
    <property type="entry name" value="PERMEASE-RELATED"/>
    <property type="match status" value="1"/>
</dbReference>
<dbReference type="GO" id="GO:0016020">
    <property type="term" value="C:membrane"/>
    <property type="evidence" value="ECO:0007669"/>
    <property type="project" value="UniProtKB-SubCell"/>
</dbReference>
<comment type="caution">
    <text evidence="6">The sequence shown here is derived from an EMBL/GenBank/DDBJ whole genome shotgun (WGS) entry which is preliminary data.</text>
</comment>
<accession>A0A9N9YM04</accession>
<sequence length="99" mass="11129">MASKDHDSIKKVPSVDGMTVNFETCELGSKQVQVDRSRLVRKIDLRLMPAMICSYMLQYLDKTTLGYAAVTGIRQDTVSENANFESHVCSPEKENNLMV</sequence>
<protein>
    <submittedName>
        <fullName evidence="6">Uncharacterized protein</fullName>
    </submittedName>
</protein>
<dbReference type="PANTHER" id="PTHR43791:SF103">
    <property type="entry name" value="MAJOR FACILITATOR SUPERFAMILY (MFS) PROFILE DOMAIN-CONTAINING PROTEIN-RELATED"/>
    <property type="match status" value="1"/>
</dbReference>
<reference evidence="6" key="1">
    <citation type="submission" date="2021-10" db="EMBL/GenBank/DDBJ databases">
        <authorList>
            <person name="Piombo E."/>
        </authorList>
    </citation>
    <scope>NUCLEOTIDE SEQUENCE</scope>
</reference>
<evidence type="ECO:0000256" key="4">
    <source>
        <dbReference type="ARBA" id="ARBA00022989"/>
    </source>
</evidence>
<dbReference type="GO" id="GO:0022857">
    <property type="term" value="F:transmembrane transporter activity"/>
    <property type="evidence" value="ECO:0007669"/>
    <property type="project" value="TreeGrafter"/>
</dbReference>
<dbReference type="EMBL" id="CABFNQ020000690">
    <property type="protein sequence ID" value="CAH0023112.1"/>
    <property type="molecule type" value="Genomic_DNA"/>
</dbReference>
<organism evidence="6 7">
    <name type="scientific">Clonostachys rhizophaga</name>
    <dbReference type="NCBI Taxonomy" id="160324"/>
    <lineage>
        <taxon>Eukaryota</taxon>
        <taxon>Fungi</taxon>
        <taxon>Dikarya</taxon>
        <taxon>Ascomycota</taxon>
        <taxon>Pezizomycotina</taxon>
        <taxon>Sordariomycetes</taxon>
        <taxon>Hypocreomycetidae</taxon>
        <taxon>Hypocreales</taxon>
        <taxon>Bionectriaceae</taxon>
        <taxon>Clonostachys</taxon>
    </lineage>
</organism>
<evidence type="ECO:0000256" key="5">
    <source>
        <dbReference type="ARBA" id="ARBA00023136"/>
    </source>
</evidence>
<evidence type="ECO:0000256" key="2">
    <source>
        <dbReference type="ARBA" id="ARBA00022448"/>
    </source>
</evidence>
<evidence type="ECO:0000256" key="3">
    <source>
        <dbReference type="ARBA" id="ARBA00022692"/>
    </source>
</evidence>
<comment type="subcellular location">
    <subcellularLocation>
        <location evidence="1">Membrane</location>
        <topology evidence="1">Multi-pass membrane protein</topology>
    </subcellularLocation>
</comment>
<evidence type="ECO:0000313" key="6">
    <source>
        <dbReference type="EMBL" id="CAH0023112.1"/>
    </source>
</evidence>
<evidence type="ECO:0000256" key="1">
    <source>
        <dbReference type="ARBA" id="ARBA00004141"/>
    </source>
</evidence>
<proteinExistence type="predicted"/>
<evidence type="ECO:0000313" key="7">
    <source>
        <dbReference type="Proteomes" id="UP000696573"/>
    </source>
</evidence>
<keyword evidence="7" id="KW-1185">Reference proteome</keyword>
<dbReference type="AlphaFoldDB" id="A0A9N9YM04"/>
<keyword evidence="4" id="KW-1133">Transmembrane helix</keyword>
<keyword evidence="2" id="KW-0813">Transport</keyword>
<keyword evidence="5" id="KW-0472">Membrane</keyword>
<dbReference type="Proteomes" id="UP000696573">
    <property type="component" value="Unassembled WGS sequence"/>
</dbReference>
<gene>
    <name evidence="6" type="ORF">CRHIZ90672A_00007564</name>
</gene>